<proteinExistence type="predicted"/>
<protein>
    <submittedName>
        <fullName evidence="1">Uncharacterized protein</fullName>
    </submittedName>
</protein>
<evidence type="ECO:0000313" key="2">
    <source>
        <dbReference type="Proteomes" id="UP000663874"/>
    </source>
</evidence>
<accession>A0A819RVB9</accession>
<gene>
    <name evidence="1" type="ORF">FNK824_LOCUS28723</name>
</gene>
<feature type="non-terminal residue" evidence="1">
    <location>
        <position position="1"/>
    </location>
</feature>
<dbReference type="EMBL" id="CAJOBE010007985">
    <property type="protein sequence ID" value="CAF4051280.1"/>
    <property type="molecule type" value="Genomic_DNA"/>
</dbReference>
<organism evidence="1 2">
    <name type="scientific">Rotaria sordida</name>
    <dbReference type="NCBI Taxonomy" id="392033"/>
    <lineage>
        <taxon>Eukaryota</taxon>
        <taxon>Metazoa</taxon>
        <taxon>Spiralia</taxon>
        <taxon>Gnathifera</taxon>
        <taxon>Rotifera</taxon>
        <taxon>Eurotatoria</taxon>
        <taxon>Bdelloidea</taxon>
        <taxon>Philodinida</taxon>
        <taxon>Philodinidae</taxon>
        <taxon>Rotaria</taxon>
    </lineage>
</organism>
<reference evidence="1" key="1">
    <citation type="submission" date="2021-02" db="EMBL/GenBank/DDBJ databases">
        <authorList>
            <person name="Nowell W R."/>
        </authorList>
    </citation>
    <scope>NUCLEOTIDE SEQUENCE</scope>
</reference>
<sequence length="48" mass="5628">KEALNQQIEDRNWLEELEQKRAIALAQDAIRNDKIPEHALLSSLFLKK</sequence>
<evidence type="ECO:0000313" key="1">
    <source>
        <dbReference type="EMBL" id="CAF4051280.1"/>
    </source>
</evidence>
<comment type="caution">
    <text evidence="1">The sequence shown here is derived from an EMBL/GenBank/DDBJ whole genome shotgun (WGS) entry which is preliminary data.</text>
</comment>
<name>A0A819RVB9_9BILA</name>
<dbReference type="AlphaFoldDB" id="A0A819RVB9"/>
<dbReference type="Proteomes" id="UP000663874">
    <property type="component" value="Unassembled WGS sequence"/>
</dbReference>